<evidence type="ECO:0000256" key="1">
    <source>
        <dbReference type="ARBA" id="ARBA00022664"/>
    </source>
</evidence>
<dbReference type="GeneID" id="113690526"/>
<keyword evidence="4" id="KW-0805">Transcription regulation</keyword>
<dbReference type="Pfam" id="PF09750">
    <property type="entry name" value="DRY_EERY"/>
    <property type="match status" value="1"/>
</dbReference>
<keyword evidence="3" id="KW-0694">RNA-binding</keyword>
<feature type="compositionally biased region" description="Basic and acidic residues" evidence="7">
    <location>
        <begin position="830"/>
        <end position="846"/>
    </location>
</feature>
<feature type="region of interest" description="Disordered" evidence="7">
    <location>
        <begin position="237"/>
        <end position="323"/>
    </location>
</feature>
<organism evidence="9 10">
    <name type="scientific">Coffea arabica</name>
    <name type="common">Arabian coffee</name>
    <dbReference type="NCBI Taxonomy" id="13443"/>
    <lineage>
        <taxon>Eukaryota</taxon>
        <taxon>Viridiplantae</taxon>
        <taxon>Streptophyta</taxon>
        <taxon>Embryophyta</taxon>
        <taxon>Tracheophyta</taxon>
        <taxon>Spermatophyta</taxon>
        <taxon>Magnoliopsida</taxon>
        <taxon>eudicotyledons</taxon>
        <taxon>Gunneridae</taxon>
        <taxon>Pentapetalae</taxon>
        <taxon>asterids</taxon>
        <taxon>lamiids</taxon>
        <taxon>Gentianales</taxon>
        <taxon>Rubiaceae</taxon>
        <taxon>Ixoroideae</taxon>
        <taxon>Gardenieae complex</taxon>
        <taxon>Bertiereae - Coffeeae clade</taxon>
        <taxon>Coffeeae</taxon>
        <taxon>Coffea</taxon>
    </lineage>
</organism>
<evidence type="ECO:0000256" key="6">
    <source>
        <dbReference type="ARBA" id="ARBA00023187"/>
    </source>
</evidence>
<feature type="compositionally biased region" description="Basic and acidic residues" evidence="7">
    <location>
        <begin position="689"/>
        <end position="701"/>
    </location>
</feature>
<feature type="domain" description="SURP motif" evidence="8">
    <location>
        <begin position="153"/>
        <end position="195"/>
    </location>
</feature>
<dbReference type="InterPro" id="IPR019147">
    <property type="entry name" value="SWAP_N_domain"/>
</dbReference>
<feature type="compositionally biased region" description="Basic residues" evidence="7">
    <location>
        <begin position="676"/>
        <end position="688"/>
    </location>
</feature>
<evidence type="ECO:0000256" key="4">
    <source>
        <dbReference type="ARBA" id="ARBA00023015"/>
    </source>
</evidence>
<feature type="region of interest" description="Disordered" evidence="7">
    <location>
        <begin position="47"/>
        <end position="99"/>
    </location>
</feature>
<accession>A0A6P6SEP6</accession>
<keyword evidence="2" id="KW-0677">Repeat</keyword>
<feature type="region of interest" description="Disordered" evidence="7">
    <location>
        <begin position="492"/>
        <end position="516"/>
    </location>
</feature>
<dbReference type="PANTHER" id="PTHR13161">
    <property type="entry name" value="SPLICING FACTOR SUPPRESSOR OF WHITE APRICOT"/>
    <property type="match status" value="1"/>
</dbReference>
<sequence length="882" mass="98583">MMDLEVVGRHALLFDDDAMASFVNSGDALVEWNSLLIDRYDVRHLLPGPLPPRRRRNPQTTPHLIESSHNSELDHERYLDLPPPSDEPEAEEAEKPGDAGGYRAVAFSYENTNGSADQNDADGGLECARFLPPFPVPESLLHSLPPSEKVHQIIARTAKFVSKHGGQSEIVLRVKQGDNPTFGFLMPDHNLHAYFRFLVDHQELLQSDSDGKTQSLDETADTNQNKAGVGGALSLLGSVYGSGEDEEDANETGNGVPDKVMNTASSVVSHGSEKTDSSSNAPEKKEPLAKRPVHTNDKLSALKKNPSIAASKPGRTTNVKKDHVSGSYLASSEKLKEPLFLEPPSDLKRLIDKVVDFVLKNGKQFEAALREQDSKQGRFPFLVLSDQYHPYYLKSLQKAQESKVSAKNTYGEDDSARLGLDKNEYMSSKYLCSDIPDESDRKEKFKMIIGKSRKDLQDPPSKATQQECGVSVDAEAAAAILQAATRGFRIPNSVSSSTARSDNSGGHDKDVGQASGFGSNSLGYKAEEKAAVFETSGGADSEAHLTREQKLKAERLKRAKMFVAMLKSGAVPSKTEPLRALSVEPSEPGLSGSPAEVNDGIKERECSSAPTDIIMLEKNENPERNSLSDERRSKRNYRSRPERCEENDDENNDEEELEQDNSKEEHEGGQDEERKNHKHSRKKHHSHHSSREKDYDDDYKKEKSHRRSRKRHRSHRSSHEDDDGEKDTDTSYHKQSSKKHSSRRSSHEKEDKKDHKHCRKKHQSYRSSHRSGGSPKRQKVYSSEDGDIQLKKRDCSSSPENEHYDRYVGDRKRSYSEKDELEEGEISPKFSDHSRVAGGHHSRETSVDMASTYSRASSQPSETTQISDDLRAKIRAMLMTTR</sequence>
<feature type="compositionally biased region" description="Basic and acidic residues" evidence="7">
    <location>
        <begin position="660"/>
        <end position="675"/>
    </location>
</feature>
<dbReference type="InterPro" id="IPR000061">
    <property type="entry name" value="Surp"/>
</dbReference>
<dbReference type="InterPro" id="IPR040397">
    <property type="entry name" value="SWAP"/>
</dbReference>
<feature type="compositionally biased region" description="Basic and acidic residues" evidence="7">
    <location>
        <begin position="788"/>
        <end position="818"/>
    </location>
</feature>
<name>A0A6P6SEP6_COFAR</name>
<dbReference type="InterPro" id="IPR035967">
    <property type="entry name" value="SWAP/Surp_sf"/>
</dbReference>
<proteinExistence type="predicted"/>
<feature type="compositionally biased region" description="Basic and acidic residues" evidence="7">
    <location>
        <begin position="615"/>
        <end position="632"/>
    </location>
</feature>
<evidence type="ECO:0000256" key="7">
    <source>
        <dbReference type="SAM" id="MobiDB-lite"/>
    </source>
</evidence>
<dbReference type="PANTHER" id="PTHR13161:SF15">
    <property type="entry name" value="SPLICING FACTOR, SUPPRESSOR OF WHITE-APRICOT HOMOLOG"/>
    <property type="match status" value="1"/>
</dbReference>
<dbReference type="SMART" id="SM01141">
    <property type="entry name" value="DRY_EERY"/>
    <property type="match status" value="1"/>
</dbReference>
<evidence type="ECO:0000256" key="2">
    <source>
        <dbReference type="ARBA" id="ARBA00022737"/>
    </source>
</evidence>
<keyword evidence="6" id="KW-0508">mRNA splicing</keyword>
<keyword evidence="5" id="KW-0804">Transcription</keyword>
<dbReference type="Pfam" id="PF01805">
    <property type="entry name" value="Surp"/>
    <property type="match status" value="2"/>
</dbReference>
<dbReference type="RefSeq" id="XP_027064266.2">
    <property type="nucleotide sequence ID" value="XM_027208465.2"/>
</dbReference>
<dbReference type="Proteomes" id="UP001652660">
    <property type="component" value="Chromosome 5c"/>
</dbReference>
<dbReference type="Gene3D" id="1.10.10.790">
    <property type="entry name" value="Surp module"/>
    <property type="match status" value="2"/>
</dbReference>
<keyword evidence="9" id="KW-1185">Reference proteome</keyword>
<evidence type="ECO:0000313" key="9">
    <source>
        <dbReference type="Proteomes" id="UP001652660"/>
    </source>
</evidence>
<evidence type="ECO:0000259" key="8">
    <source>
        <dbReference type="PROSITE" id="PS50128"/>
    </source>
</evidence>
<feature type="compositionally biased region" description="Polar residues" evidence="7">
    <location>
        <begin position="59"/>
        <end position="68"/>
    </location>
</feature>
<gene>
    <name evidence="10" type="primary">LOC113690526</name>
</gene>
<feature type="compositionally biased region" description="Polar residues" evidence="7">
    <location>
        <begin position="492"/>
        <end position="504"/>
    </location>
</feature>
<feature type="domain" description="SURP motif" evidence="8">
    <location>
        <begin position="350"/>
        <end position="392"/>
    </location>
</feature>
<dbReference type="SUPFAM" id="SSF109905">
    <property type="entry name" value="Surp module (SWAP domain)"/>
    <property type="match status" value="2"/>
</dbReference>
<evidence type="ECO:0000313" key="10">
    <source>
        <dbReference type="RefSeq" id="XP_027064266.2"/>
    </source>
</evidence>
<feature type="compositionally biased region" description="Basic residues" evidence="7">
    <location>
        <begin position="754"/>
        <end position="769"/>
    </location>
</feature>
<dbReference type="GO" id="GO:0000395">
    <property type="term" value="P:mRNA 5'-splice site recognition"/>
    <property type="evidence" value="ECO:0007669"/>
    <property type="project" value="TreeGrafter"/>
</dbReference>
<feature type="compositionally biased region" description="Basic residues" evidence="7">
    <location>
        <begin position="735"/>
        <end position="744"/>
    </location>
</feature>
<feature type="region of interest" description="Disordered" evidence="7">
    <location>
        <begin position="573"/>
        <end position="869"/>
    </location>
</feature>
<feature type="compositionally biased region" description="Basic and acidic residues" evidence="7">
    <location>
        <begin position="271"/>
        <end position="297"/>
    </location>
</feature>
<evidence type="ECO:0000256" key="5">
    <source>
        <dbReference type="ARBA" id="ARBA00023163"/>
    </source>
</evidence>
<dbReference type="SMART" id="SM00648">
    <property type="entry name" value="SWAP"/>
    <property type="match status" value="2"/>
</dbReference>
<evidence type="ECO:0000256" key="3">
    <source>
        <dbReference type="ARBA" id="ARBA00022884"/>
    </source>
</evidence>
<dbReference type="GO" id="GO:0003723">
    <property type="term" value="F:RNA binding"/>
    <property type="evidence" value="ECO:0007669"/>
    <property type="project" value="UniProtKB-KW"/>
</dbReference>
<feature type="compositionally biased region" description="Polar residues" evidence="7">
    <location>
        <begin position="848"/>
        <end position="867"/>
    </location>
</feature>
<reference evidence="10" key="2">
    <citation type="submission" date="2025-08" db="UniProtKB">
        <authorList>
            <consortium name="RefSeq"/>
        </authorList>
    </citation>
    <scope>IDENTIFICATION</scope>
    <source>
        <tissue evidence="10">Leaves</tissue>
    </source>
</reference>
<feature type="compositionally biased region" description="Basic and acidic residues" evidence="7">
    <location>
        <begin position="69"/>
        <end position="79"/>
    </location>
</feature>
<reference evidence="9" key="1">
    <citation type="journal article" date="2025" name="Foods">
        <title>Unveiling the Microbial Signatures of Arabica Coffee Cherries: Insights into Ripeness Specific Diversity, Functional Traits, and Implications for Quality and Safety.</title>
        <authorList>
            <consortium name="RefSeq"/>
            <person name="Tenea G.N."/>
            <person name="Cifuentes V."/>
            <person name="Reyes P."/>
            <person name="Cevallos-Vallejos M."/>
        </authorList>
    </citation>
    <scope>NUCLEOTIDE SEQUENCE [LARGE SCALE GENOMIC DNA]</scope>
</reference>
<keyword evidence="1" id="KW-0507">mRNA processing</keyword>
<dbReference type="PROSITE" id="PS50128">
    <property type="entry name" value="SURP"/>
    <property type="match status" value="2"/>
</dbReference>
<protein>
    <submittedName>
        <fullName evidence="10">Uncharacterized protein isoform X1</fullName>
    </submittedName>
</protein>
<feature type="compositionally biased region" description="Basic residues" evidence="7">
    <location>
        <begin position="702"/>
        <end position="716"/>
    </location>
</feature>
<dbReference type="AlphaFoldDB" id="A0A6P6SEP6"/>
<dbReference type="OrthoDB" id="5836667at2759"/>
<feature type="compositionally biased region" description="Acidic residues" evidence="7">
    <location>
        <begin position="645"/>
        <end position="659"/>
    </location>
</feature>